<dbReference type="PROSITE" id="PS51084">
    <property type="entry name" value="HIT_2"/>
    <property type="match status" value="1"/>
</dbReference>
<comment type="caution">
    <text evidence="1">Lacks conserved residue(s) required for the propagation of feature annotation.</text>
</comment>
<feature type="compositionally biased region" description="Polar residues" evidence="2">
    <location>
        <begin position="352"/>
        <end position="367"/>
    </location>
</feature>
<evidence type="ECO:0000313" key="4">
    <source>
        <dbReference type="EMBL" id="PRW45654.1"/>
    </source>
</evidence>
<comment type="caution">
    <text evidence="4">The sequence shown here is derived from an EMBL/GenBank/DDBJ whole genome shotgun (WGS) entry which is preliminary data.</text>
</comment>
<evidence type="ECO:0000256" key="1">
    <source>
        <dbReference type="PROSITE-ProRule" id="PRU00464"/>
    </source>
</evidence>
<dbReference type="PANTHER" id="PTHR40429">
    <property type="entry name" value="FLAGELLAR ASSOCIATED PROTEIN"/>
    <property type="match status" value="1"/>
</dbReference>
<feature type="region of interest" description="Disordered" evidence="2">
    <location>
        <begin position="344"/>
        <end position="373"/>
    </location>
</feature>
<dbReference type="STRING" id="3076.A0A2P6TMT8"/>
<feature type="region of interest" description="Disordered" evidence="2">
    <location>
        <begin position="224"/>
        <end position="251"/>
    </location>
</feature>
<feature type="domain" description="HIT" evidence="3">
    <location>
        <begin position="67"/>
        <end position="136"/>
    </location>
</feature>
<evidence type="ECO:0000313" key="5">
    <source>
        <dbReference type="Proteomes" id="UP000239899"/>
    </source>
</evidence>
<organism evidence="4 5">
    <name type="scientific">Chlorella sorokiniana</name>
    <name type="common">Freshwater green alga</name>
    <dbReference type="NCBI Taxonomy" id="3076"/>
    <lineage>
        <taxon>Eukaryota</taxon>
        <taxon>Viridiplantae</taxon>
        <taxon>Chlorophyta</taxon>
        <taxon>core chlorophytes</taxon>
        <taxon>Trebouxiophyceae</taxon>
        <taxon>Chlorellales</taxon>
        <taxon>Chlorellaceae</taxon>
        <taxon>Chlorella clade</taxon>
        <taxon>Chlorella</taxon>
    </lineage>
</organism>
<proteinExistence type="predicted"/>
<feature type="compositionally biased region" description="Polar residues" evidence="2">
    <location>
        <begin position="403"/>
        <end position="420"/>
    </location>
</feature>
<dbReference type="EMBL" id="LHPG02000011">
    <property type="protein sequence ID" value="PRW45654.1"/>
    <property type="molecule type" value="Genomic_DNA"/>
</dbReference>
<dbReference type="SUPFAM" id="SSF54197">
    <property type="entry name" value="HIT-like"/>
    <property type="match status" value="1"/>
</dbReference>
<dbReference type="Proteomes" id="UP000239899">
    <property type="component" value="Unassembled WGS sequence"/>
</dbReference>
<dbReference type="InterPro" id="IPR011146">
    <property type="entry name" value="HIT-like"/>
</dbReference>
<sequence length="445" mass="46993">MALGQLAAACAGLAAGWLLGRHRRRQRSRGAEVFDVDPRLVQGKHEVCELPLCKVLLCDDVQYPCWLVLVPRVNRVREVIELSEEQQASLWREVDAAARVIQDLYRPLKLNIAAIGNIVSQLHVHITARLQTDPAWPGPCYGAVPAVPLAPEQLAAALAMLRDAFANIKLPLSKSAWAATSLRSGFGDQPLSNRASAPAAGFGSSSRDAYGKQDTISKQVLSTVASPPRMRFGTSKRPGMAEKTDAPGPGAYKIKPALGSTVESTRASAPSVKFGSGSRDQANRLFISAEHEKCQVGVDSPGPSYTIPAALGKQQLSTKKSAGAFVMPRGQRFVDNDVREAAQKPGAGAYTVPSTIGGSPVKRNSPTVKFGSGTRDQANRLFISAEHEKGSFGTCSPGPVTANPASSMGRQVQSSKSSAGSIGFGTGKRLADHASDVPGPGAYYA</sequence>
<dbReference type="PANTHER" id="PTHR40429:SF1">
    <property type="entry name" value="FLAGELLAR ASSOCIATED PROTEIN"/>
    <property type="match status" value="1"/>
</dbReference>
<dbReference type="GO" id="GO:0047627">
    <property type="term" value="F:adenylylsulfatase activity"/>
    <property type="evidence" value="ECO:0007669"/>
    <property type="project" value="UniProtKB-ARBA"/>
</dbReference>
<evidence type="ECO:0000256" key="2">
    <source>
        <dbReference type="SAM" id="MobiDB-lite"/>
    </source>
</evidence>
<name>A0A2P6TMT8_CHLSO</name>
<protein>
    <submittedName>
        <fullName evidence="4">Histidine triad (HIT)</fullName>
    </submittedName>
</protein>
<accession>A0A2P6TMT8</accession>
<dbReference type="Gene3D" id="3.30.428.10">
    <property type="entry name" value="HIT-like"/>
    <property type="match status" value="1"/>
</dbReference>
<dbReference type="InterPro" id="IPR036265">
    <property type="entry name" value="HIT-like_sf"/>
</dbReference>
<feature type="region of interest" description="Disordered" evidence="2">
    <location>
        <begin position="402"/>
        <end position="445"/>
    </location>
</feature>
<gene>
    <name evidence="4" type="ORF">C2E21_5789</name>
</gene>
<dbReference type="Pfam" id="PF01230">
    <property type="entry name" value="HIT"/>
    <property type="match status" value="1"/>
</dbReference>
<reference evidence="4 5" key="1">
    <citation type="journal article" date="2018" name="Plant J.">
        <title>Genome sequences of Chlorella sorokiniana UTEX 1602 and Micractinium conductrix SAG 241.80: implications to maltose excretion by a green alga.</title>
        <authorList>
            <person name="Arriola M.B."/>
            <person name="Velmurugan N."/>
            <person name="Zhang Y."/>
            <person name="Plunkett M.H."/>
            <person name="Hondzo H."/>
            <person name="Barney B.M."/>
        </authorList>
    </citation>
    <scope>NUCLEOTIDE SEQUENCE [LARGE SCALE GENOMIC DNA]</scope>
    <source>
        <strain evidence="5">UTEX 1602</strain>
    </source>
</reference>
<dbReference type="OrthoDB" id="406368at2759"/>
<keyword evidence="5" id="KW-1185">Reference proteome</keyword>
<dbReference type="AlphaFoldDB" id="A0A2P6TMT8"/>
<evidence type="ECO:0000259" key="3">
    <source>
        <dbReference type="PROSITE" id="PS51084"/>
    </source>
</evidence>